<dbReference type="EMBL" id="LR796581">
    <property type="protein sequence ID" value="CAB4152699.1"/>
    <property type="molecule type" value="Genomic_DNA"/>
</dbReference>
<feature type="region of interest" description="Disordered" evidence="1">
    <location>
        <begin position="49"/>
        <end position="73"/>
    </location>
</feature>
<evidence type="ECO:0000313" key="2">
    <source>
        <dbReference type="EMBL" id="CAB4152699.1"/>
    </source>
</evidence>
<reference evidence="2" key="1">
    <citation type="submission" date="2020-04" db="EMBL/GenBank/DDBJ databases">
        <authorList>
            <person name="Chiriac C."/>
            <person name="Salcher M."/>
            <person name="Ghai R."/>
            <person name="Kavagutti S V."/>
        </authorList>
    </citation>
    <scope>NUCLEOTIDE SEQUENCE</scope>
</reference>
<proteinExistence type="predicted"/>
<name>A0A6J5NAS7_9CAUD</name>
<evidence type="ECO:0000256" key="1">
    <source>
        <dbReference type="SAM" id="MobiDB-lite"/>
    </source>
</evidence>
<gene>
    <name evidence="2" type="ORF">UFOVP607_27</name>
</gene>
<sequence>MSNTLKPTCCAKIFGSRAFNPSTCGKTAKVEREGNHYCGIHDPVARQAKDDARHEKYKQEQSRIEAERKKNRDAQAELVRRAGCFDELLACLKHSHELIVLVLDGKELGNIRDYIGDNISVIAKAEGGAA</sequence>
<organism evidence="2">
    <name type="scientific">uncultured Caudovirales phage</name>
    <dbReference type="NCBI Taxonomy" id="2100421"/>
    <lineage>
        <taxon>Viruses</taxon>
        <taxon>Duplodnaviria</taxon>
        <taxon>Heunggongvirae</taxon>
        <taxon>Uroviricota</taxon>
        <taxon>Caudoviricetes</taxon>
        <taxon>Peduoviridae</taxon>
        <taxon>Maltschvirus</taxon>
        <taxon>Maltschvirus maltsch</taxon>
    </lineage>
</organism>
<accession>A0A6J5NAS7</accession>
<protein>
    <submittedName>
        <fullName evidence="2">Uncharacterized protein</fullName>
    </submittedName>
</protein>